<reference evidence="3" key="1">
    <citation type="submission" date="2022-12" db="EMBL/GenBank/DDBJ databases">
        <title>Draft genome assemblies for two species of Escallonia (Escalloniales).</title>
        <authorList>
            <person name="Chanderbali A."/>
            <person name="Dervinis C."/>
            <person name="Anghel I."/>
            <person name="Soltis D."/>
            <person name="Soltis P."/>
            <person name="Zapata F."/>
        </authorList>
    </citation>
    <scope>NUCLEOTIDE SEQUENCE</scope>
    <source>
        <strain evidence="3">UCBG64.0493</strain>
        <tissue evidence="3">Leaf</tissue>
    </source>
</reference>
<feature type="domain" description="Retrotransposon gag" evidence="2">
    <location>
        <begin position="123"/>
        <end position="191"/>
    </location>
</feature>
<dbReference type="Pfam" id="PF03732">
    <property type="entry name" value="Retrotrans_gag"/>
    <property type="match status" value="1"/>
</dbReference>
<accession>A0AA88W835</accession>
<feature type="coiled-coil region" evidence="1">
    <location>
        <begin position="45"/>
        <end position="72"/>
    </location>
</feature>
<dbReference type="Proteomes" id="UP001188597">
    <property type="component" value="Unassembled WGS sequence"/>
</dbReference>
<dbReference type="CDD" id="cd00303">
    <property type="entry name" value="retropepsin_like"/>
    <property type="match status" value="1"/>
</dbReference>
<dbReference type="AlphaFoldDB" id="A0AA88W835"/>
<dbReference type="InterPro" id="IPR021109">
    <property type="entry name" value="Peptidase_aspartic_dom_sf"/>
</dbReference>
<gene>
    <name evidence="3" type="ORF">RJ639_046691</name>
</gene>
<dbReference type="Gene3D" id="2.40.70.10">
    <property type="entry name" value="Acid Proteases"/>
    <property type="match status" value="1"/>
</dbReference>
<evidence type="ECO:0000313" key="4">
    <source>
        <dbReference type="Proteomes" id="UP001188597"/>
    </source>
</evidence>
<keyword evidence="1" id="KW-0175">Coiled coil</keyword>
<keyword evidence="4" id="KW-1185">Reference proteome</keyword>
<evidence type="ECO:0000256" key="1">
    <source>
        <dbReference type="SAM" id="Coils"/>
    </source>
</evidence>
<evidence type="ECO:0000313" key="3">
    <source>
        <dbReference type="EMBL" id="KAK3022707.1"/>
    </source>
</evidence>
<organism evidence="3 4">
    <name type="scientific">Escallonia herrerae</name>
    <dbReference type="NCBI Taxonomy" id="1293975"/>
    <lineage>
        <taxon>Eukaryota</taxon>
        <taxon>Viridiplantae</taxon>
        <taxon>Streptophyta</taxon>
        <taxon>Embryophyta</taxon>
        <taxon>Tracheophyta</taxon>
        <taxon>Spermatophyta</taxon>
        <taxon>Magnoliopsida</taxon>
        <taxon>eudicotyledons</taxon>
        <taxon>Gunneridae</taxon>
        <taxon>Pentapetalae</taxon>
        <taxon>asterids</taxon>
        <taxon>campanulids</taxon>
        <taxon>Escalloniales</taxon>
        <taxon>Escalloniaceae</taxon>
        <taxon>Escallonia</taxon>
    </lineage>
</organism>
<name>A0AA88W835_9ASTE</name>
<sequence>MKTQLKACGEPMQQTIATQLDLVFKRPDELEADKRLCLEKVPHFTKKEVQRRKDLKEQVAELQNELTVCRRKLTRAPRQGGVAVLPKRKKVPEPTPKTDDGRKTGRQLYFEGLDIKGEEEKVQTATIWEEFKRELKRQFYSESVEDLATINLRRLKQKGSIREYVKEYSTLMPEIPKMSERQQLCFFINRLQQWIATKLRRRKSRDLALAMAIGKKHEGCKGEGSRDKGGKGALEVVAFTVESCIVPKNAHTMARGNTLQASVDMGANHSFMSSGVAEKLGLKPSKDRSWFKAVNAKEQFIKNVDMRICGLKGKADLNIINLDKHGEMLGMDFMEKSSVMLSSYCGVMRRVKMAN</sequence>
<comment type="caution">
    <text evidence="3">The sequence shown here is derived from an EMBL/GenBank/DDBJ whole genome shotgun (WGS) entry which is preliminary data.</text>
</comment>
<protein>
    <recommendedName>
        <fullName evidence="2">Retrotransposon gag domain-containing protein</fullName>
    </recommendedName>
</protein>
<evidence type="ECO:0000259" key="2">
    <source>
        <dbReference type="Pfam" id="PF03732"/>
    </source>
</evidence>
<dbReference type="SUPFAM" id="SSF50630">
    <property type="entry name" value="Acid proteases"/>
    <property type="match status" value="1"/>
</dbReference>
<dbReference type="InterPro" id="IPR005162">
    <property type="entry name" value="Retrotrans_gag_dom"/>
</dbReference>
<dbReference type="EMBL" id="JAVXUP010000697">
    <property type="protein sequence ID" value="KAK3022707.1"/>
    <property type="molecule type" value="Genomic_DNA"/>
</dbReference>
<proteinExistence type="predicted"/>